<evidence type="ECO:0000313" key="3">
    <source>
        <dbReference type="Proteomes" id="UP001550603"/>
    </source>
</evidence>
<dbReference type="EMBL" id="JBEYBN010000016">
    <property type="protein sequence ID" value="MEU2267556.1"/>
    <property type="molecule type" value="Genomic_DNA"/>
</dbReference>
<name>A0ABV2XU91_9ACTN</name>
<reference evidence="2 3" key="1">
    <citation type="submission" date="2024-06" db="EMBL/GenBank/DDBJ databases">
        <title>The Natural Products Discovery Center: Release of the First 8490 Sequenced Strains for Exploring Actinobacteria Biosynthetic Diversity.</title>
        <authorList>
            <person name="Kalkreuter E."/>
            <person name="Kautsar S.A."/>
            <person name="Yang D."/>
            <person name="Bader C.D."/>
            <person name="Teijaro C.N."/>
            <person name="Fluegel L."/>
            <person name="Davis C.M."/>
            <person name="Simpson J.R."/>
            <person name="Lauterbach L."/>
            <person name="Steele A.D."/>
            <person name="Gui C."/>
            <person name="Meng S."/>
            <person name="Li G."/>
            <person name="Viehrig K."/>
            <person name="Ye F."/>
            <person name="Su P."/>
            <person name="Kiefer A.F."/>
            <person name="Nichols A."/>
            <person name="Cepeda A.J."/>
            <person name="Yan W."/>
            <person name="Fan B."/>
            <person name="Jiang Y."/>
            <person name="Adhikari A."/>
            <person name="Zheng C.-J."/>
            <person name="Schuster L."/>
            <person name="Cowan T.M."/>
            <person name="Smanski M.J."/>
            <person name="Chevrette M.G."/>
            <person name="De Carvalho L.P.S."/>
            <person name="Shen B."/>
        </authorList>
    </citation>
    <scope>NUCLEOTIDE SEQUENCE [LARGE SCALE GENOMIC DNA]</scope>
    <source>
        <strain evidence="2 3">NPDC019583</strain>
    </source>
</reference>
<keyword evidence="3" id="KW-1185">Reference proteome</keyword>
<protein>
    <submittedName>
        <fullName evidence="2">Uncharacterized protein</fullName>
    </submittedName>
</protein>
<organism evidence="2 3">
    <name type="scientific">Streptomyces olindensis</name>
    <dbReference type="NCBI Taxonomy" id="358823"/>
    <lineage>
        <taxon>Bacteria</taxon>
        <taxon>Bacillati</taxon>
        <taxon>Actinomycetota</taxon>
        <taxon>Actinomycetes</taxon>
        <taxon>Kitasatosporales</taxon>
        <taxon>Streptomycetaceae</taxon>
        <taxon>Streptomyces</taxon>
    </lineage>
</organism>
<dbReference type="RefSeq" id="WP_037760984.1">
    <property type="nucleotide sequence ID" value="NZ_JBEYBN010000016.1"/>
</dbReference>
<accession>A0ABV2XU91</accession>
<feature type="compositionally biased region" description="Basic and acidic residues" evidence="1">
    <location>
        <begin position="1"/>
        <end position="19"/>
    </location>
</feature>
<proteinExistence type="predicted"/>
<gene>
    <name evidence="2" type="ORF">ABZ568_14300</name>
</gene>
<evidence type="ECO:0000313" key="2">
    <source>
        <dbReference type="EMBL" id="MEU2267556.1"/>
    </source>
</evidence>
<comment type="caution">
    <text evidence="2">The sequence shown here is derived from an EMBL/GenBank/DDBJ whole genome shotgun (WGS) entry which is preliminary data.</text>
</comment>
<sequence length="82" mass="8679">MTGHEEQRGDRHDRARDPRGPGAHSGAESPAQERSVPGTASAQEGYQPERGTTAGKPLEGVEAEEQARRGPEGEGTEESTGR</sequence>
<evidence type="ECO:0000256" key="1">
    <source>
        <dbReference type="SAM" id="MobiDB-lite"/>
    </source>
</evidence>
<dbReference type="Proteomes" id="UP001550603">
    <property type="component" value="Unassembled WGS sequence"/>
</dbReference>
<feature type="region of interest" description="Disordered" evidence="1">
    <location>
        <begin position="1"/>
        <end position="82"/>
    </location>
</feature>